<gene>
    <name evidence="15" type="ORF">AB1Y20_000460</name>
</gene>
<keyword evidence="9" id="KW-0239">DNA-directed DNA polymerase</keyword>
<evidence type="ECO:0000256" key="11">
    <source>
        <dbReference type="ARBA" id="ARBA00049244"/>
    </source>
</evidence>
<dbReference type="GO" id="GO:0006260">
    <property type="term" value="P:DNA replication"/>
    <property type="evidence" value="ECO:0007669"/>
    <property type="project" value="UniProtKB-KW"/>
</dbReference>
<comment type="caution">
    <text evidence="15">The sequence shown here is derived from an EMBL/GenBank/DDBJ whole genome shotgun (WGS) entry which is preliminary data.</text>
</comment>
<feature type="domain" description="UmuC" evidence="14">
    <location>
        <begin position="114"/>
        <end position="349"/>
    </location>
</feature>
<dbReference type="InterPro" id="IPR001126">
    <property type="entry name" value="UmuC"/>
</dbReference>
<evidence type="ECO:0000256" key="8">
    <source>
        <dbReference type="ARBA" id="ARBA00022842"/>
    </source>
</evidence>
<dbReference type="InterPro" id="IPR009060">
    <property type="entry name" value="UBA-like_sf"/>
</dbReference>
<dbReference type="Pfam" id="PF00817">
    <property type="entry name" value="IMS"/>
    <property type="match status" value="1"/>
</dbReference>
<dbReference type="GO" id="GO:0005634">
    <property type="term" value="C:nucleus"/>
    <property type="evidence" value="ECO:0007669"/>
    <property type="project" value="TreeGrafter"/>
</dbReference>
<dbReference type="SUPFAM" id="SSF46934">
    <property type="entry name" value="UBA-like"/>
    <property type="match status" value="1"/>
</dbReference>
<dbReference type="AlphaFoldDB" id="A0AB34K4Y6"/>
<dbReference type="FunFam" id="3.30.1490.100:FF:000004">
    <property type="entry name" value="DNA polymerase IV"/>
    <property type="match status" value="1"/>
</dbReference>
<organism evidence="15 16">
    <name type="scientific">Prymnesium parvum</name>
    <name type="common">Toxic golden alga</name>
    <dbReference type="NCBI Taxonomy" id="97485"/>
    <lineage>
        <taxon>Eukaryota</taxon>
        <taxon>Haptista</taxon>
        <taxon>Haptophyta</taxon>
        <taxon>Prymnesiophyceae</taxon>
        <taxon>Prymnesiales</taxon>
        <taxon>Prymnesiaceae</taxon>
        <taxon>Prymnesium</taxon>
    </lineage>
</organism>
<dbReference type="GO" id="GO:0003684">
    <property type="term" value="F:damaged DNA binding"/>
    <property type="evidence" value="ECO:0007669"/>
    <property type="project" value="InterPro"/>
</dbReference>
<dbReference type="Gene3D" id="3.30.70.270">
    <property type="match status" value="1"/>
</dbReference>
<dbReference type="Gene3D" id="1.10.150.810">
    <property type="match status" value="2"/>
</dbReference>
<reference evidence="15 16" key="1">
    <citation type="journal article" date="2024" name="Science">
        <title>Giant polyketide synthase enzymes in the biosynthesis of giant marine polyether toxins.</title>
        <authorList>
            <person name="Fallon T.R."/>
            <person name="Shende V.V."/>
            <person name="Wierzbicki I.H."/>
            <person name="Pendleton A.L."/>
            <person name="Watervoot N.F."/>
            <person name="Auber R.P."/>
            <person name="Gonzalez D.J."/>
            <person name="Wisecaver J.H."/>
            <person name="Moore B.S."/>
        </authorList>
    </citation>
    <scope>NUCLEOTIDE SEQUENCE [LARGE SCALE GENOMIC DNA]</scope>
    <source>
        <strain evidence="15 16">12B1</strain>
    </source>
</reference>
<evidence type="ECO:0000256" key="3">
    <source>
        <dbReference type="ARBA" id="ARBA00022679"/>
    </source>
</evidence>
<keyword evidence="4" id="KW-0548">Nucleotidyltransferase</keyword>
<dbReference type="GO" id="GO:0003887">
    <property type="term" value="F:DNA-directed DNA polymerase activity"/>
    <property type="evidence" value="ECO:0007669"/>
    <property type="project" value="UniProtKB-KW"/>
</dbReference>
<dbReference type="GO" id="GO:0046872">
    <property type="term" value="F:metal ion binding"/>
    <property type="evidence" value="ECO:0007669"/>
    <property type="project" value="UniProtKB-KW"/>
</dbReference>
<dbReference type="GO" id="GO:0042276">
    <property type="term" value="P:error-prone translesion synthesis"/>
    <property type="evidence" value="ECO:0007669"/>
    <property type="project" value="TreeGrafter"/>
</dbReference>
<dbReference type="GO" id="GO:0006281">
    <property type="term" value="P:DNA repair"/>
    <property type="evidence" value="ECO:0007669"/>
    <property type="project" value="UniProtKB-KW"/>
</dbReference>
<feature type="compositionally biased region" description="Basic and acidic residues" evidence="12">
    <location>
        <begin position="618"/>
        <end position="629"/>
    </location>
</feature>
<dbReference type="Pfam" id="PF11799">
    <property type="entry name" value="IMS_C"/>
    <property type="match status" value="1"/>
</dbReference>
<dbReference type="Proteomes" id="UP001515480">
    <property type="component" value="Unassembled WGS sequence"/>
</dbReference>
<comment type="catalytic activity">
    <reaction evidence="11">
        <text>DNA(n) + a 2'-deoxyribonucleoside 5'-triphosphate = DNA(n+1) + diphosphate</text>
        <dbReference type="Rhea" id="RHEA:22508"/>
        <dbReference type="Rhea" id="RHEA-COMP:17339"/>
        <dbReference type="Rhea" id="RHEA-COMP:17340"/>
        <dbReference type="ChEBI" id="CHEBI:33019"/>
        <dbReference type="ChEBI" id="CHEBI:61560"/>
        <dbReference type="ChEBI" id="CHEBI:173112"/>
        <dbReference type="EC" id="2.7.7.7"/>
    </reaction>
</comment>
<evidence type="ECO:0000256" key="7">
    <source>
        <dbReference type="ARBA" id="ARBA00022763"/>
    </source>
</evidence>
<feature type="compositionally biased region" description="Low complexity" evidence="12">
    <location>
        <begin position="545"/>
        <end position="559"/>
    </location>
</feature>
<dbReference type="InterPro" id="IPR015940">
    <property type="entry name" value="UBA"/>
</dbReference>
<dbReference type="InterPro" id="IPR022880">
    <property type="entry name" value="DNApol_IV"/>
</dbReference>
<evidence type="ECO:0000256" key="9">
    <source>
        <dbReference type="ARBA" id="ARBA00022932"/>
    </source>
</evidence>
<dbReference type="InterPro" id="IPR043128">
    <property type="entry name" value="Rev_trsase/Diguanyl_cyclase"/>
</dbReference>
<feature type="region of interest" description="Disordered" evidence="12">
    <location>
        <begin position="598"/>
        <end position="629"/>
    </location>
</feature>
<dbReference type="Gene3D" id="6.10.250.1630">
    <property type="match status" value="1"/>
</dbReference>
<evidence type="ECO:0000256" key="6">
    <source>
        <dbReference type="ARBA" id="ARBA00022723"/>
    </source>
</evidence>
<sequence>MASGGEDCKAREATSSASNLSCVDRAKAIYVFANEKGGMANINSEVINKIILETSGNSAYTAKQLKSDAKVDESVEAYRRKLQLSDSAQRRAAASITERRMAEFERERRLDRVCVVVDFDMFYAAVEIRDRPELADKPVAVGGIGMISTANYVARRWGVRSAMPGFVGQALCRRGPEFGMPSAELLFVTHDFAKYEAVAQIARAIFREYDAAMRSFSLDEAYLDLTSYLRKRMRLGSHALAVTAHDDEVESEAEAEGWEIGGAGVFEEEKERMRRMARLAEVVVAEMRARVQQATDGLTTSAGIGPNPMLAKIAADQRKPNGQFCVGTSREDVLAFLAPLPTRKVPGIGRVQEKLLSSVLGVRTCGDLLAHAAELRIAFTAHTADALLRKALGCCDLSEPPPENDARDHQKGVSCERTFRATGSAVELRAILRRLCEKLAAQMEARGLEGRVLTLKAKSDRFDVITRDVSCGKAISSQEELYNRTQLILDKILSASKCAASSKESLSRPIAHATSPLLPPSPGHAQTFCPDASTFAARHGSVGTSPASSLAPAPSSASRAPDDGLRLRLMGVRVSKLTRIKSTATGISSLLVPKVSFADPAPGSSSRECPPTGDSTDAEERTSRGLDRDTAGVVAREEVEWEDYMEGLPRSSMAAQENKPPLKYQRLRNDEVDPAVLAELPAAVREELAAEMAATSAEQRLRTPHHSAKRKLKPLGQTRRMKEDRAAVPARQGLLAAFMTKGPTSSGKTPCSEQDTEWDANERALVEMGFRESAARAALKSAQGSLRRALEMLLASACGGHGSYEYDESGR</sequence>
<evidence type="ECO:0000256" key="10">
    <source>
        <dbReference type="ARBA" id="ARBA00023204"/>
    </source>
</evidence>
<keyword evidence="3" id="KW-0808">Transferase</keyword>
<keyword evidence="8" id="KW-0460">Magnesium</keyword>
<dbReference type="PANTHER" id="PTHR11076:SF33">
    <property type="entry name" value="DNA POLYMERASE KAPPA"/>
    <property type="match status" value="1"/>
</dbReference>
<accession>A0AB34K4Y6</accession>
<dbReference type="InterPro" id="IPR036775">
    <property type="entry name" value="DNA_pol_Y-fam_lit_finger_sf"/>
</dbReference>
<evidence type="ECO:0000256" key="5">
    <source>
        <dbReference type="ARBA" id="ARBA00022705"/>
    </source>
</evidence>
<dbReference type="InterPro" id="IPR050116">
    <property type="entry name" value="DNA_polymerase-Y"/>
</dbReference>
<dbReference type="Gene3D" id="1.10.8.10">
    <property type="entry name" value="DNA helicase RuvA subunit, C-terminal domain"/>
    <property type="match status" value="1"/>
</dbReference>
<dbReference type="EC" id="2.7.7.7" evidence="1"/>
<keyword evidence="7" id="KW-0227">DNA damage</keyword>
<dbReference type="Gene3D" id="3.40.1170.60">
    <property type="match status" value="1"/>
</dbReference>
<protein>
    <recommendedName>
        <fullName evidence="2">DNA polymerase kappa</fullName>
        <ecNumber evidence="1">2.7.7.7</ecNumber>
    </recommendedName>
</protein>
<evidence type="ECO:0000313" key="15">
    <source>
        <dbReference type="EMBL" id="KAL1529514.1"/>
    </source>
</evidence>
<dbReference type="PROSITE" id="PS50173">
    <property type="entry name" value="UMUC"/>
    <property type="match status" value="1"/>
</dbReference>
<evidence type="ECO:0000256" key="1">
    <source>
        <dbReference type="ARBA" id="ARBA00012417"/>
    </source>
</evidence>
<evidence type="ECO:0000313" key="16">
    <source>
        <dbReference type="Proteomes" id="UP001515480"/>
    </source>
</evidence>
<proteinExistence type="predicted"/>
<dbReference type="SUPFAM" id="SSF56672">
    <property type="entry name" value="DNA/RNA polymerases"/>
    <property type="match status" value="1"/>
</dbReference>
<evidence type="ECO:0000259" key="13">
    <source>
        <dbReference type="PROSITE" id="PS50030"/>
    </source>
</evidence>
<dbReference type="CDD" id="cd03586">
    <property type="entry name" value="PolY_Pol_IV_kappa"/>
    <property type="match status" value="1"/>
</dbReference>
<evidence type="ECO:0000256" key="2">
    <source>
        <dbReference type="ARBA" id="ARBA00016178"/>
    </source>
</evidence>
<dbReference type="PROSITE" id="PS50030">
    <property type="entry name" value="UBA"/>
    <property type="match status" value="1"/>
</dbReference>
<dbReference type="InterPro" id="IPR043502">
    <property type="entry name" value="DNA/RNA_pol_sf"/>
</dbReference>
<keyword evidence="16" id="KW-1185">Reference proteome</keyword>
<evidence type="ECO:0000256" key="12">
    <source>
        <dbReference type="SAM" id="MobiDB-lite"/>
    </source>
</evidence>
<dbReference type="EMBL" id="JBGBPQ010000001">
    <property type="protein sequence ID" value="KAL1529514.1"/>
    <property type="molecule type" value="Genomic_DNA"/>
</dbReference>
<keyword evidence="6" id="KW-0479">Metal-binding</keyword>
<dbReference type="InterPro" id="IPR017961">
    <property type="entry name" value="DNA_pol_Y-fam_little_finger"/>
</dbReference>
<name>A0AB34K4Y6_PRYPA</name>
<dbReference type="PANTHER" id="PTHR11076">
    <property type="entry name" value="DNA REPAIR POLYMERASE UMUC / TRANSFERASE FAMILY MEMBER"/>
    <property type="match status" value="1"/>
</dbReference>
<keyword evidence="10" id="KW-0234">DNA repair</keyword>
<dbReference type="Gene3D" id="3.30.1490.100">
    <property type="entry name" value="DNA polymerase, Y-family, little finger domain"/>
    <property type="match status" value="1"/>
</dbReference>
<feature type="domain" description="UBA" evidence="13">
    <location>
        <begin position="753"/>
        <end position="796"/>
    </location>
</feature>
<feature type="region of interest" description="Disordered" evidence="12">
    <location>
        <begin position="539"/>
        <end position="562"/>
    </location>
</feature>
<keyword evidence="5" id="KW-0235">DNA replication</keyword>
<dbReference type="SUPFAM" id="SSF100879">
    <property type="entry name" value="Lesion bypass DNA polymerase (Y-family), little finger domain"/>
    <property type="match status" value="1"/>
</dbReference>
<evidence type="ECO:0000259" key="14">
    <source>
        <dbReference type="PROSITE" id="PS50173"/>
    </source>
</evidence>
<evidence type="ECO:0000256" key="4">
    <source>
        <dbReference type="ARBA" id="ARBA00022695"/>
    </source>
</evidence>